<keyword evidence="1" id="KW-0732">Signal</keyword>
<dbReference type="InParanoid" id="Q23PP5"/>
<feature type="chain" id="PRO_5004201848" evidence="1">
    <location>
        <begin position="18"/>
        <end position="152"/>
    </location>
</feature>
<evidence type="ECO:0000256" key="1">
    <source>
        <dbReference type="SAM" id="SignalP"/>
    </source>
</evidence>
<reference evidence="3" key="1">
    <citation type="journal article" date="2006" name="PLoS Biol.">
        <title>Macronuclear genome sequence of the ciliate Tetrahymena thermophila, a model eukaryote.</title>
        <authorList>
            <person name="Eisen J.A."/>
            <person name="Coyne R.S."/>
            <person name="Wu M."/>
            <person name="Wu D."/>
            <person name="Thiagarajan M."/>
            <person name="Wortman J.R."/>
            <person name="Badger J.H."/>
            <person name="Ren Q."/>
            <person name="Amedeo P."/>
            <person name="Jones K.M."/>
            <person name="Tallon L.J."/>
            <person name="Delcher A.L."/>
            <person name="Salzberg S.L."/>
            <person name="Silva J.C."/>
            <person name="Haas B.J."/>
            <person name="Majoros W.H."/>
            <person name="Farzad M."/>
            <person name="Carlton J.M."/>
            <person name="Smith R.K. Jr."/>
            <person name="Garg J."/>
            <person name="Pearlman R.E."/>
            <person name="Karrer K.M."/>
            <person name="Sun L."/>
            <person name="Manning G."/>
            <person name="Elde N.C."/>
            <person name="Turkewitz A.P."/>
            <person name="Asai D.J."/>
            <person name="Wilkes D.E."/>
            <person name="Wang Y."/>
            <person name="Cai H."/>
            <person name="Collins K."/>
            <person name="Stewart B.A."/>
            <person name="Lee S.R."/>
            <person name="Wilamowska K."/>
            <person name="Weinberg Z."/>
            <person name="Ruzzo W.L."/>
            <person name="Wloga D."/>
            <person name="Gaertig J."/>
            <person name="Frankel J."/>
            <person name="Tsao C.-C."/>
            <person name="Gorovsky M.A."/>
            <person name="Keeling P.J."/>
            <person name="Waller R.F."/>
            <person name="Patron N.J."/>
            <person name="Cherry J.M."/>
            <person name="Stover N.A."/>
            <person name="Krieger C.J."/>
            <person name="del Toro C."/>
            <person name="Ryder H.F."/>
            <person name="Williamson S.C."/>
            <person name="Barbeau R.A."/>
            <person name="Hamilton E.P."/>
            <person name="Orias E."/>
        </authorList>
    </citation>
    <scope>NUCLEOTIDE SEQUENCE [LARGE SCALE GENOMIC DNA]</scope>
    <source>
        <strain evidence="3">SB210</strain>
    </source>
</reference>
<dbReference type="Gene3D" id="3.30.60.30">
    <property type="match status" value="2"/>
</dbReference>
<evidence type="ECO:0000313" key="3">
    <source>
        <dbReference type="Proteomes" id="UP000009168"/>
    </source>
</evidence>
<name>Q23PP5_TETTS</name>
<dbReference type="KEGG" id="tet:TTHERM_00463880"/>
<dbReference type="AlphaFoldDB" id="Q23PP5"/>
<keyword evidence="3" id="KW-1185">Reference proteome</keyword>
<evidence type="ECO:0000313" key="2">
    <source>
        <dbReference type="EMBL" id="EAR98640.1"/>
    </source>
</evidence>
<dbReference type="RefSeq" id="XP_001018885.1">
    <property type="nucleotide sequence ID" value="XM_001018885.2"/>
</dbReference>
<dbReference type="OrthoDB" id="301169at2759"/>
<dbReference type="Proteomes" id="UP000009168">
    <property type="component" value="Unassembled WGS sequence"/>
</dbReference>
<dbReference type="GeneID" id="7846716"/>
<proteinExistence type="predicted"/>
<protein>
    <submittedName>
        <fullName evidence="2">Kazal-type proteinase inhibitor 1</fullName>
    </submittedName>
</protein>
<feature type="signal peptide" evidence="1">
    <location>
        <begin position="1"/>
        <end position="17"/>
    </location>
</feature>
<dbReference type="EMBL" id="GG662650">
    <property type="protein sequence ID" value="EAR98640.1"/>
    <property type="molecule type" value="Genomic_DNA"/>
</dbReference>
<organism evidence="2 3">
    <name type="scientific">Tetrahymena thermophila (strain SB210)</name>
    <dbReference type="NCBI Taxonomy" id="312017"/>
    <lineage>
        <taxon>Eukaryota</taxon>
        <taxon>Sar</taxon>
        <taxon>Alveolata</taxon>
        <taxon>Ciliophora</taxon>
        <taxon>Intramacronucleata</taxon>
        <taxon>Oligohymenophorea</taxon>
        <taxon>Hymenostomatida</taxon>
        <taxon>Tetrahymenina</taxon>
        <taxon>Tetrahymenidae</taxon>
        <taxon>Tetrahymena</taxon>
    </lineage>
</organism>
<dbReference type="HOGENOM" id="CLU_135923_0_0_1"/>
<gene>
    <name evidence="2" type="ORF">TTHERM_00463880</name>
</gene>
<sequence>MNKFVIVLAAILAISSAQTFLCEENDRSANKLCTDIFEPVCGIKQPNLQGGKPIRATFSSHCNACKDSSVVFVAQGACEAYPENGIFCHPNSVNNKMCPMIFSPVCGMIQNGFMLCQGGNCVETFSNGCQACASGSFFYTPGECTYHIQQEQ</sequence>
<accession>Q23PP5</accession>